<dbReference type="STRING" id="1514971.AUR64_12200"/>
<dbReference type="Proteomes" id="UP000054387">
    <property type="component" value="Unassembled WGS sequence"/>
</dbReference>
<gene>
    <name evidence="2" type="ORF">AUR64_12200</name>
</gene>
<keyword evidence="1" id="KW-1133">Transmembrane helix</keyword>
<dbReference type="EMBL" id="LOPU01000018">
    <property type="protein sequence ID" value="KTG10328.1"/>
    <property type="molecule type" value="Genomic_DNA"/>
</dbReference>
<accession>A0A0W1RA51</accession>
<sequence length="60" mass="6656">MDKSVGGFLVGLLLIASPILLLGTFENEMIRLLLLFVSICGGFIAVTYGVKMERKYVYNK</sequence>
<keyword evidence="1" id="KW-0812">Transmembrane</keyword>
<comment type="caution">
    <text evidence="2">The sequence shown here is derived from an EMBL/GenBank/DDBJ whole genome shotgun (WGS) entry which is preliminary data.</text>
</comment>
<evidence type="ECO:0000256" key="1">
    <source>
        <dbReference type="SAM" id="Phobius"/>
    </source>
</evidence>
<dbReference type="AlphaFoldDB" id="A0A0W1RA51"/>
<keyword evidence="3" id="KW-1185">Reference proteome</keyword>
<name>A0A0W1RA51_9EURY</name>
<evidence type="ECO:0000313" key="3">
    <source>
        <dbReference type="Proteomes" id="UP000054387"/>
    </source>
</evidence>
<reference evidence="2 3" key="1">
    <citation type="submission" date="2015-12" db="EMBL/GenBank/DDBJ databases">
        <title>Haloprofundus marisrubri gen. nov., sp. nov., an extremely halophilic archaeon isolated from the Discovery deep brine-seawater interface in the Red Sea.</title>
        <authorList>
            <person name="Zhang G."/>
            <person name="Stingl U."/>
            <person name="Rashid M."/>
        </authorList>
    </citation>
    <scope>NUCLEOTIDE SEQUENCE [LARGE SCALE GENOMIC DNA]</scope>
    <source>
        <strain evidence="2 3">SB9</strain>
    </source>
</reference>
<keyword evidence="1" id="KW-0472">Membrane</keyword>
<evidence type="ECO:0000313" key="2">
    <source>
        <dbReference type="EMBL" id="KTG10328.1"/>
    </source>
</evidence>
<organism evidence="2 3">
    <name type="scientific">Haloprofundus marisrubri</name>
    <dbReference type="NCBI Taxonomy" id="1514971"/>
    <lineage>
        <taxon>Archaea</taxon>
        <taxon>Methanobacteriati</taxon>
        <taxon>Methanobacteriota</taxon>
        <taxon>Stenosarchaea group</taxon>
        <taxon>Halobacteria</taxon>
        <taxon>Halobacteriales</taxon>
        <taxon>Haloferacaceae</taxon>
        <taxon>Haloprofundus</taxon>
    </lineage>
</organism>
<feature type="transmembrane region" description="Helical" evidence="1">
    <location>
        <begin position="32"/>
        <end position="50"/>
    </location>
</feature>
<feature type="transmembrane region" description="Helical" evidence="1">
    <location>
        <begin position="6"/>
        <end position="25"/>
    </location>
</feature>
<protein>
    <submittedName>
        <fullName evidence="2">Uncharacterized protein</fullName>
    </submittedName>
</protein>
<proteinExistence type="predicted"/>